<gene>
    <name evidence="4" type="ORF">RGC78_13515</name>
</gene>
<dbReference type="Proteomes" id="UP001256646">
    <property type="component" value="Unassembled WGS sequence"/>
</dbReference>
<accession>A0ABU1EK04</accession>
<evidence type="ECO:0000313" key="5">
    <source>
        <dbReference type="Proteomes" id="UP001256646"/>
    </source>
</evidence>
<sequence>MIKRANKITSLLLVAAAVTSLVPSTGVHAADYKRIPSKDGTVYSAQAYKDGNFVIDGDVKNADTEAIYFLSNGKYTELDEVDTGSEFNGVFNEKYLDLDNGDYFVDLTNGKVYDDDLRDEGEDDASIALKKKIKNKADDRYSDHDESKNDLKELNGSKYGDAWFETHYTADDKKTNGGDGNTAKELTVYTDIKGNYIDADYNLGKVRVTANGKNVSIDNTDKEFDVAGVRDALKAKVSNQDVIAQDSNNIYRRATVTININSSFVTEGTSDTATIADVKEAINSIDGVDVNGSVKKAIKDEIEKAAGLEGATIETVKTTASAVSIVKGEADKLTADSVTTLDGIKNAKTQPSTGIIKAVQDAIINAAEKAFGEATGDEATKNAKAIEAAKAAKVEAIADATLIEKAANGAKGDGTSDILIEQINGIKINDHSDVFKRGANGSVSFETIQKISKSQASKDIDGAHYAKNVTTYVISDKDGDKEDLLGGKFTAVGGKLVEYKIDGDNINAKTIELKSRSGHYYTDMSKEEDQDLDNEEAYDIDVNGNIWALNGGFIYKFDNDEDWDKVYKVDGSMEKLSVYDKDNMVTWNEDDEVYSIIGEKKSSEDEDKDDNNEVKKGWDKDNYGNWIFFDNEGNQVKYQWVNVNGTYYYLDEYGIMQSNKWVNPFGNWYYLNADGSMAHSGWLNDRGTWYYLNDNGNMLTGWQYVNGTWYFMEPSGAMKTGWINDRGTWYYLNGNGSMKTGWLNDNGTWYYLDGSGRMLSNTSVNGYTLGANGSWIR</sequence>
<feature type="repeat" description="Cell wall-binding" evidence="2">
    <location>
        <begin position="679"/>
        <end position="698"/>
    </location>
</feature>
<dbReference type="EMBL" id="JAVJAN010000040">
    <property type="protein sequence ID" value="MDR5588488.1"/>
    <property type="molecule type" value="Genomic_DNA"/>
</dbReference>
<dbReference type="PROSITE" id="PS51170">
    <property type="entry name" value="CW"/>
    <property type="match status" value="6"/>
</dbReference>
<feature type="repeat" description="Cell wall-binding" evidence="2">
    <location>
        <begin position="637"/>
        <end position="656"/>
    </location>
</feature>
<feature type="repeat" description="Cell wall-binding" evidence="2">
    <location>
        <begin position="719"/>
        <end position="738"/>
    </location>
</feature>
<feature type="signal peptide" evidence="3">
    <location>
        <begin position="1"/>
        <end position="29"/>
    </location>
</feature>
<dbReference type="SUPFAM" id="SSF69360">
    <property type="entry name" value="Cell wall binding repeat"/>
    <property type="match status" value="1"/>
</dbReference>
<dbReference type="Gene3D" id="2.10.270.10">
    <property type="entry name" value="Cholin Binding"/>
    <property type="match status" value="2"/>
</dbReference>
<evidence type="ECO:0000256" key="2">
    <source>
        <dbReference type="PROSITE-ProRule" id="PRU00591"/>
    </source>
</evidence>
<protein>
    <submittedName>
        <fullName evidence="4">N-acetylmuramoyl-L-alanine amidase family protein</fullName>
    </submittedName>
</protein>
<dbReference type="RefSeq" id="WP_309556807.1">
    <property type="nucleotide sequence ID" value="NZ_JAVJAN010000040.1"/>
</dbReference>
<organism evidence="4 5">
    <name type="scientific">Clostridium aquiflavi</name>
    <dbReference type="NCBI Taxonomy" id="3073603"/>
    <lineage>
        <taxon>Bacteria</taxon>
        <taxon>Bacillati</taxon>
        <taxon>Bacillota</taxon>
        <taxon>Clostridia</taxon>
        <taxon>Eubacteriales</taxon>
        <taxon>Clostridiaceae</taxon>
        <taxon>Clostridium</taxon>
    </lineage>
</organism>
<reference evidence="4 5" key="1">
    <citation type="submission" date="2023-09" db="EMBL/GenBank/DDBJ databases">
        <authorList>
            <person name="Zhai L."/>
        </authorList>
    </citation>
    <scope>NUCLEOTIDE SEQUENCE [LARGE SCALE GENOMIC DNA]</scope>
    <source>
        <strain evidence="4 5">5 N-1</strain>
    </source>
</reference>
<proteinExistence type="predicted"/>
<feature type="repeat" description="Cell wall-binding" evidence="2">
    <location>
        <begin position="658"/>
        <end position="677"/>
    </location>
</feature>
<feature type="repeat" description="Cell wall-binding" evidence="2">
    <location>
        <begin position="739"/>
        <end position="758"/>
    </location>
</feature>
<evidence type="ECO:0000313" key="4">
    <source>
        <dbReference type="EMBL" id="MDR5588488.1"/>
    </source>
</evidence>
<dbReference type="Pfam" id="PF01473">
    <property type="entry name" value="Choline_bind_1"/>
    <property type="match status" value="4"/>
</dbReference>
<keyword evidence="1" id="KW-0677">Repeat</keyword>
<evidence type="ECO:0000256" key="3">
    <source>
        <dbReference type="SAM" id="SignalP"/>
    </source>
</evidence>
<evidence type="ECO:0000256" key="1">
    <source>
        <dbReference type="ARBA" id="ARBA00022737"/>
    </source>
</evidence>
<dbReference type="InterPro" id="IPR018337">
    <property type="entry name" value="Cell_wall/Cho-bd_repeat"/>
</dbReference>
<feature type="chain" id="PRO_5047021868" evidence="3">
    <location>
        <begin position="30"/>
        <end position="777"/>
    </location>
</feature>
<keyword evidence="3" id="KW-0732">Signal</keyword>
<keyword evidence="5" id="KW-1185">Reference proteome</keyword>
<feature type="repeat" description="Cell wall-binding" evidence="2">
    <location>
        <begin position="699"/>
        <end position="718"/>
    </location>
</feature>
<comment type="caution">
    <text evidence="4">The sequence shown here is derived from an EMBL/GenBank/DDBJ whole genome shotgun (WGS) entry which is preliminary data.</text>
</comment>
<name>A0ABU1EK04_9CLOT</name>
<dbReference type="Pfam" id="PF19127">
    <property type="entry name" value="Choline_bind_3"/>
    <property type="match status" value="1"/>
</dbReference>